<dbReference type="AlphaFoldDB" id="A0AA52F0T2"/>
<feature type="chain" id="PRO_5041430281" evidence="1">
    <location>
        <begin position="23"/>
        <end position="436"/>
    </location>
</feature>
<dbReference type="RefSeq" id="WP_322347955.1">
    <property type="nucleotide sequence ID" value="NZ_CP129968.2"/>
</dbReference>
<reference evidence="2" key="1">
    <citation type="submission" date="2023-08" db="EMBL/GenBank/DDBJ databases">
        <title>Comparative genomics and taxonomic characterization of three novel marine species of genus Marivirga.</title>
        <authorList>
            <person name="Muhammad N."/>
            <person name="Kim S.-G."/>
        </authorList>
    </citation>
    <scope>NUCLEOTIDE SEQUENCE</scope>
    <source>
        <strain evidence="2">BKB1-2</strain>
    </source>
</reference>
<dbReference type="InterPro" id="IPR011047">
    <property type="entry name" value="Quinoprotein_ADH-like_sf"/>
</dbReference>
<name>A0AA52F0T2_9BACT</name>
<gene>
    <name evidence="2" type="ORF">QYS47_30195</name>
</gene>
<dbReference type="Proteomes" id="UP001232019">
    <property type="component" value="Chromosome"/>
</dbReference>
<accession>A0AA52F0T2</accession>
<evidence type="ECO:0000256" key="1">
    <source>
        <dbReference type="SAM" id="SignalP"/>
    </source>
</evidence>
<dbReference type="SUPFAM" id="SSF50998">
    <property type="entry name" value="Quinoprotein alcohol dehydrogenase-like"/>
    <property type="match status" value="1"/>
</dbReference>
<sequence>MKTTLIKIWSLIFLIALFSACNDDIDDVADDLESFEEMESSWVRLSLMDQNGIDVMQPNNRQIHARVEGNLVEGARYYTSNSGRYLIAIDRAGGAVKFFDSGVEFHIDHGHEHTPKWLDLEVNTLLPTHFGSSLGHMVIFNDGDGSITHINEAQLEIPTYSPVTYSFENTVAHHGAGFRLENGQFVTTFKNNNEPGGLPQMVKFVESNGNVIDDNGGVEVGAIHGDASNGHHGIFGSTDGVILVNDEGEISLIENTGDLNSESGNWLGTLKGHDNSKMFFARSRNVGAFMIDPENKSMTQIYAGSDVVGDMFSFDGKYYILHTADNMLRVFDAHDGVEIASRMVEMADIPEAEGHDHRSALSEIEILRKMDDPDPVLVCSDKFLYVLSTNRTQIKVLEIDDLHHVETIELDNAVESMMKNGFSLEGDDDHDHDHDH</sequence>
<dbReference type="PROSITE" id="PS51257">
    <property type="entry name" value="PROKAR_LIPOPROTEIN"/>
    <property type="match status" value="1"/>
</dbReference>
<protein>
    <submittedName>
        <fullName evidence="2">Uncharacterized protein</fullName>
    </submittedName>
</protein>
<dbReference type="KEGG" id="marp:QYS47_30195"/>
<proteinExistence type="predicted"/>
<evidence type="ECO:0000313" key="2">
    <source>
        <dbReference type="EMBL" id="WNB18443.1"/>
    </source>
</evidence>
<dbReference type="EMBL" id="CP129968">
    <property type="protein sequence ID" value="WNB18443.1"/>
    <property type="molecule type" value="Genomic_DNA"/>
</dbReference>
<feature type="signal peptide" evidence="1">
    <location>
        <begin position="1"/>
        <end position="22"/>
    </location>
</feature>
<organism evidence="2">
    <name type="scientific">Marivirga arenosa</name>
    <dbReference type="NCBI Taxonomy" id="3059076"/>
    <lineage>
        <taxon>Bacteria</taxon>
        <taxon>Pseudomonadati</taxon>
        <taxon>Bacteroidota</taxon>
        <taxon>Cytophagia</taxon>
        <taxon>Cytophagales</taxon>
        <taxon>Marivirgaceae</taxon>
        <taxon>Marivirga</taxon>
    </lineage>
</organism>
<keyword evidence="1" id="KW-0732">Signal</keyword>